<feature type="transmembrane region" description="Helical" evidence="1">
    <location>
        <begin position="144"/>
        <end position="164"/>
    </location>
</feature>
<comment type="caution">
    <text evidence="2">The sequence shown here is derived from an EMBL/GenBank/DDBJ whole genome shotgun (WGS) entry which is preliminary data.</text>
</comment>
<feature type="transmembrane region" description="Helical" evidence="1">
    <location>
        <begin position="250"/>
        <end position="270"/>
    </location>
</feature>
<feature type="transmembrane region" description="Helical" evidence="1">
    <location>
        <begin position="85"/>
        <end position="106"/>
    </location>
</feature>
<dbReference type="Proteomes" id="UP001306668">
    <property type="component" value="Unassembled WGS sequence"/>
</dbReference>
<keyword evidence="1" id="KW-0472">Membrane</keyword>
<feature type="transmembrane region" description="Helical" evidence="1">
    <location>
        <begin position="171"/>
        <end position="196"/>
    </location>
</feature>
<dbReference type="EMBL" id="BTRJ01000030">
    <property type="protein sequence ID" value="GMR28559.1"/>
    <property type="molecule type" value="Genomic_DNA"/>
</dbReference>
<evidence type="ECO:0008006" key="4">
    <source>
        <dbReference type="Google" id="ProtNLM"/>
    </source>
</evidence>
<feature type="transmembrane region" description="Helical" evidence="1">
    <location>
        <begin position="216"/>
        <end position="238"/>
    </location>
</feature>
<gene>
    <name evidence="2" type="ORF">STENOSP10_27790</name>
</gene>
<protein>
    <recommendedName>
        <fullName evidence="4">Glycosyltransferase RgtA/B/C/D-like domain-containing protein</fullName>
    </recommendedName>
</protein>
<keyword evidence="1" id="KW-1133">Transmembrane helix</keyword>
<feature type="transmembrane region" description="Helical" evidence="1">
    <location>
        <begin position="118"/>
        <end position="138"/>
    </location>
</feature>
<dbReference type="RefSeq" id="WP_329889592.1">
    <property type="nucleotide sequence ID" value="NZ_BTRJ01000030.1"/>
</dbReference>
<accession>A0ABQ6QEL3</accession>
<reference evidence="3" key="1">
    <citation type="submission" date="2023-07" db="EMBL/GenBank/DDBJ databases">
        <title>Genome sequence of Stenotrophomonas sp. Alg010 isolated from Sargassum waste.</title>
        <authorList>
            <person name="Mohapatra"/>
            <person name="B.R."/>
        </authorList>
    </citation>
    <scope>NUCLEOTIDE SEQUENCE [LARGE SCALE GENOMIC DNA]</scope>
    <source>
        <strain evidence="3">Alg010</strain>
    </source>
</reference>
<feature type="transmembrane region" description="Helical" evidence="1">
    <location>
        <begin position="12"/>
        <end position="32"/>
    </location>
</feature>
<evidence type="ECO:0000313" key="3">
    <source>
        <dbReference type="Proteomes" id="UP001306668"/>
    </source>
</evidence>
<sequence>MFNKILAVKPVVRLVDLAAIAAMTFALSIYFYHPYYFGDEMFSFNFGEHSGNTLMGVFTGLNSYKPRIVMNFIWAVIVSQDLPRWMTMLVNCAALAGCAALVYGIARVHFNARRSAALLAAVMMVACRFNIMLYFDYVSGTVEALSLLFLLAGVAVSMPGLVFLQRQRASCLALALLLFILAVFTHERYALALLGLSGVAVLRWWPMRRSVGARPLVFALVTAVVPLGLYIVAVKVLSNQPVAMGTSGQTVSVSLDTAKVAATYLVNLFLGGNHGPQYFVGMFNHAAPRYLYVFVPLAAVSLLAWCLPWLRPEWRSTTYLMPMLAFLAAIVGLVAIASLPGSARQEARWMYPAMAFLLLFVFAGYRHRAQIVVLSVLAVTQLFYLFFGSMWSIASITGARLAVSISDSLSTLRQAGDGVVVAGPEPDISWVLGEDGKVYCRLNLPKGHCLYPRAEFSKGNVKEFSYGLVVGEPNLRGRPGFSVISAEQAKRLMDPAALPAPAHQLGEGKEWPEWVGIPDERVSSEGLELRGLSEVTRRQAVEELDRHIVLYTAQSADGQPGRMRLQINWHGADGGFISTQIEVVDVGLVPRSYPLLAVAPSGATHAYVYATLPDDHSGRVLLRNIGVANP</sequence>
<feature type="transmembrane region" description="Helical" evidence="1">
    <location>
        <begin position="372"/>
        <end position="394"/>
    </location>
</feature>
<evidence type="ECO:0000313" key="2">
    <source>
        <dbReference type="EMBL" id="GMR28559.1"/>
    </source>
</evidence>
<evidence type="ECO:0000256" key="1">
    <source>
        <dbReference type="SAM" id="Phobius"/>
    </source>
</evidence>
<feature type="transmembrane region" description="Helical" evidence="1">
    <location>
        <begin position="349"/>
        <end position="365"/>
    </location>
</feature>
<name>A0ABQ6QEL3_9GAMM</name>
<keyword evidence="1" id="KW-0812">Transmembrane</keyword>
<organism evidence="2 3">
    <name type="scientific">Stenotrophomonas sepilia</name>
    <dbReference type="NCBI Taxonomy" id="2860290"/>
    <lineage>
        <taxon>Bacteria</taxon>
        <taxon>Pseudomonadati</taxon>
        <taxon>Pseudomonadota</taxon>
        <taxon>Gammaproteobacteria</taxon>
        <taxon>Lysobacterales</taxon>
        <taxon>Lysobacteraceae</taxon>
        <taxon>Stenotrophomonas</taxon>
        <taxon>Stenotrophomonas maltophilia group</taxon>
    </lineage>
</organism>
<feature type="transmembrane region" description="Helical" evidence="1">
    <location>
        <begin position="290"/>
        <end position="307"/>
    </location>
</feature>
<feature type="transmembrane region" description="Helical" evidence="1">
    <location>
        <begin position="319"/>
        <end position="337"/>
    </location>
</feature>
<keyword evidence="3" id="KW-1185">Reference proteome</keyword>
<proteinExistence type="predicted"/>